<comment type="similarity">
    <text evidence="6">Belongs to the 4-hydroxybenzoyl-CoA thioesterase family. DHNA-CoA hydrolase subfamily.</text>
</comment>
<accession>A0AAE1NBC5</accession>
<dbReference type="GO" id="GO:0005777">
    <property type="term" value="C:peroxisome"/>
    <property type="evidence" value="ECO:0007669"/>
    <property type="project" value="UniProtKB-SubCell"/>
</dbReference>
<dbReference type="Gene3D" id="3.10.129.10">
    <property type="entry name" value="Hotdog Thioesterase"/>
    <property type="match status" value="1"/>
</dbReference>
<comment type="subunit">
    <text evidence="7">Homotetramers.</text>
</comment>
<reference evidence="9" key="1">
    <citation type="submission" date="2023-10" db="EMBL/GenBank/DDBJ databases">
        <title>Chromosome-level genome of the transformable northern wattle, Acacia crassicarpa.</title>
        <authorList>
            <person name="Massaro I."/>
            <person name="Sinha N.R."/>
            <person name="Poethig S."/>
            <person name="Leichty A.R."/>
        </authorList>
    </citation>
    <scope>NUCLEOTIDE SEQUENCE</scope>
    <source>
        <strain evidence="9">Acra3RX</strain>
        <tissue evidence="9">Leaf</tissue>
    </source>
</reference>
<dbReference type="GO" id="GO:0042372">
    <property type="term" value="P:phylloquinone biosynthetic process"/>
    <property type="evidence" value="ECO:0007669"/>
    <property type="project" value="UniProtKB-ARBA"/>
</dbReference>
<sequence length="164" mass="17602">MEDQPSSSSSSASSRTADLDAPLHAMGFEIDELSAHRVTGRLPITRKCCQGFEVLHGGVSAMIAEGLASLGAHLACGFQRIAGIQLSTNHVKPAQLGDLVYAEATPVSIGKTIQVWEVQLWKTDPSKPKDKILVSSSRMTLMGNIPVPEYAKGNILRVKKHAKL</sequence>
<evidence type="ECO:0000256" key="2">
    <source>
        <dbReference type="ARBA" id="ARBA00022801"/>
    </source>
</evidence>
<proteinExistence type="inferred from homology"/>
<protein>
    <recommendedName>
        <fullName evidence="8">Thioesterase domain-containing protein</fullName>
    </recommendedName>
</protein>
<dbReference type="InterPro" id="IPR006683">
    <property type="entry name" value="Thioestr_dom"/>
</dbReference>
<dbReference type="GO" id="GO:0061522">
    <property type="term" value="F:1,4-dihydroxy-2-naphthoyl-CoA thioesterase activity"/>
    <property type="evidence" value="ECO:0007669"/>
    <property type="project" value="TreeGrafter"/>
</dbReference>
<dbReference type="CDD" id="cd03443">
    <property type="entry name" value="PaaI_thioesterase"/>
    <property type="match status" value="1"/>
</dbReference>
<evidence type="ECO:0000256" key="4">
    <source>
        <dbReference type="ARBA" id="ARBA00060572"/>
    </source>
</evidence>
<evidence type="ECO:0000256" key="6">
    <source>
        <dbReference type="ARBA" id="ARBA00061187"/>
    </source>
</evidence>
<dbReference type="InterPro" id="IPR029069">
    <property type="entry name" value="HotDog_dom_sf"/>
</dbReference>
<keyword evidence="10" id="KW-1185">Reference proteome</keyword>
<dbReference type="Pfam" id="PF03061">
    <property type="entry name" value="4HBT"/>
    <property type="match status" value="1"/>
</dbReference>
<organism evidence="9 10">
    <name type="scientific">Acacia crassicarpa</name>
    <name type="common">northern wattle</name>
    <dbReference type="NCBI Taxonomy" id="499986"/>
    <lineage>
        <taxon>Eukaryota</taxon>
        <taxon>Viridiplantae</taxon>
        <taxon>Streptophyta</taxon>
        <taxon>Embryophyta</taxon>
        <taxon>Tracheophyta</taxon>
        <taxon>Spermatophyta</taxon>
        <taxon>Magnoliopsida</taxon>
        <taxon>eudicotyledons</taxon>
        <taxon>Gunneridae</taxon>
        <taxon>Pentapetalae</taxon>
        <taxon>rosids</taxon>
        <taxon>fabids</taxon>
        <taxon>Fabales</taxon>
        <taxon>Fabaceae</taxon>
        <taxon>Caesalpinioideae</taxon>
        <taxon>mimosoid clade</taxon>
        <taxon>Acacieae</taxon>
        <taxon>Acacia</taxon>
    </lineage>
</organism>
<dbReference type="NCBIfam" id="TIGR00369">
    <property type="entry name" value="unchar_dom_1"/>
    <property type="match status" value="1"/>
</dbReference>
<evidence type="ECO:0000256" key="3">
    <source>
        <dbReference type="ARBA" id="ARBA00023140"/>
    </source>
</evidence>
<gene>
    <name evidence="9" type="ORF">QN277_002604</name>
</gene>
<evidence type="ECO:0000256" key="7">
    <source>
        <dbReference type="ARBA" id="ARBA00066058"/>
    </source>
</evidence>
<comment type="pathway">
    <text evidence="4">Cofactor biosynthesis; phylloquinone biosynthesis.</text>
</comment>
<evidence type="ECO:0000256" key="1">
    <source>
        <dbReference type="ARBA" id="ARBA00004275"/>
    </source>
</evidence>
<comment type="pathway">
    <text evidence="5">Quinol/quinone metabolism; 1,4-dihydroxy-2-naphthoate biosynthesis; 1,4-dihydroxy-2-naphthoate from chorismate: step 7/7.</text>
</comment>
<dbReference type="EMBL" id="JAWXYG010000001">
    <property type="protein sequence ID" value="KAK4285982.1"/>
    <property type="molecule type" value="Genomic_DNA"/>
</dbReference>
<evidence type="ECO:0000313" key="10">
    <source>
        <dbReference type="Proteomes" id="UP001293593"/>
    </source>
</evidence>
<dbReference type="PANTHER" id="PTHR43240:SF5">
    <property type="entry name" value="1,4-DIHYDROXY-2-NAPHTHOYL-COA THIOESTERASE 1"/>
    <property type="match status" value="1"/>
</dbReference>
<comment type="subcellular location">
    <subcellularLocation>
        <location evidence="1">Peroxisome</location>
    </subcellularLocation>
</comment>
<name>A0AAE1NBC5_9FABA</name>
<dbReference type="SUPFAM" id="SSF54637">
    <property type="entry name" value="Thioesterase/thiol ester dehydrase-isomerase"/>
    <property type="match status" value="1"/>
</dbReference>
<keyword evidence="3" id="KW-0576">Peroxisome</keyword>
<dbReference type="FunFam" id="3.10.129.10:FF:000048">
    <property type="entry name" value="14-dihydroxy-2-naphthoyl-CoA thioesterase 1"/>
    <property type="match status" value="1"/>
</dbReference>
<dbReference type="InterPro" id="IPR003736">
    <property type="entry name" value="PAAI_dom"/>
</dbReference>
<evidence type="ECO:0000313" key="9">
    <source>
        <dbReference type="EMBL" id="KAK4285982.1"/>
    </source>
</evidence>
<comment type="caution">
    <text evidence="9">The sequence shown here is derived from an EMBL/GenBank/DDBJ whole genome shotgun (WGS) entry which is preliminary data.</text>
</comment>
<dbReference type="PANTHER" id="PTHR43240">
    <property type="entry name" value="1,4-DIHYDROXY-2-NAPHTHOYL-COA THIOESTERASE 1"/>
    <property type="match status" value="1"/>
</dbReference>
<dbReference type="Proteomes" id="UP001293593">
    <property type="component" value="Unassembled WGS sequence"/>
</dbReference>
<evidence type="ECO:0000256" key="5">
    <source>
        <dbReference type="ARBA" id="ARBA00060586"/>
    </source>
</evidence>
<keyword evidence="2" id="KW-0378">Hydrolase</keyword>
<dbReference type="AlphaFoldDB" id="A0AAE1NBC5"/>
<evidence type="ECO:0000259" key="8">
    <source>
        <dbReference type="Pfam" id="PF03061"/>
    </source>
</evidence>
<feature type="domain" description="Thioesterase" evidence="8">
    <location>
        <begin position="53"/>
        <end position="127"/>
    </location>
</feature>